<keyword evidence="5 12" id="KW-0436">Ligase</keyword>
<dbReference type="Pfam" id="PF20974">
    <property type="entry name" value="tRNA-synt_1c_C2"/>
    <property type="match status" value="1"/>
</dbReference>
<dbReference type="InterPro" id="IPR036282">
    <property type="entry name" value="Glutathione-S-Trfase_C_sf"/>
</dbReference>
<dbReference type="OrthoDB" id="10250478at2759"/>
<proteinExistence type="inferred from homology"/>
<dbReference type="GO" id="GO:0004818">
    <property type="term" value="F:glutamate-tRNA ligase activity"/>
    <property type="evidence" value="ECO:0007669"/>
    <property type="project" value="UniProtKB-EC"/>
</dbReference>
<organism evidence="17 18">
    <name type="scientific">Filobasidium floriforme</name>
    <dbReference type="NCBI Taxonomy" id="5210"/>
    <lineage>
        <taxon>Eukaryota</taxon>
        <taxon>Fungi</taxon>
        <taxon>Dikarya</taxon>
        <taxon>Basidiomycota</taxon>
        <taxon>Agaricomycotina</taxon>
        <taxon>Tremellomycetes</taxon>
        <taxon>Filobasidiales</taxon>
        <taxon>Filobasidiaceae</taxon>
        <taxon>Filobasidium</taxon>
    </lineage>
</organism>
<feature type="region of interest" description="Disordered" evidence="13">
    <location>
        <begin position="277"/>
        <end position="297"/>
    </location>
</feature>
<keyword evidence="9 12" id="KW-0030">Aminoacyl-tRNA synthetase</keyword>
<dbReference type="GO" id="GO:0005829">
    <property type="term" value="C:cytosol"/>
    <property type="evidence" value="ECO:0007669"/>
    <property type="project" value="TreeGrafter"/>
</dbReference>
<dbReference type="FunFam" id="3.40.50.620:FF:000037">
    <property type="entry name" value="Glutamine--tRNA ligase cytoplasmic"/>
    <property type="match status" value="1"/>
</dbReference>
<name>A0A8K0JPU3_9TREE</name>
<evidence type="ECO:0000313" key="18">
    <source>
        <dbReference type="Proteomes" id="UP000812966"/>
    </source>
</evidence>
<evidence type="ECO:0000259" key="16">
    <source>
        <dbReference type="Pfam" id="PF20974"/>
    </source>
</evidence>
<gene>
    <name evidence="17" type="ORF">FFLO_01726</name>
</gene>
<dbReference type="InterPro" id="IPR004526">
    <property type="entry name" value="Glu-tRNA-synth_arc/euk"/>
</dbReference>
<dbReference type="InterPro" id="IPR014729">
    <property type="entry name" value="Rossmann-like_a/b/a_fold"/>
</dbReference>
<dbReference type="SUPFAM" id="SSF52374">
    <property type="entry name" value="Nucleotidylyl transferase"/>
    <property type="match status" value="1"/>
</dbReference>
<feature type="domain" description="tRNA synthetases class I (E and Q) anti-codon binding" evidence="16">
    <location>
        <begin position="590"/>
        <end position="662"/>
    </location>
</feature>
<dbReference type="SUPFAM" id="SSF50715">
    <property type="entry name" value="Ribosomal protein L25-like"/>
    <property type="match status" value="1"/>
</dbReference>
<dbReference type="GO" id="GO:0005524">
    <property type="term" value="F:ATP binding"/>
    <property type="evidence" value="ECO:0007669"/>
    <property type="project" value="UniProtKB-KW"/>
</dbReference>
<dbReference type="SUPFAM" id="SSF47616">
    <property type="entry name" value="GST C-terminal domain-like"/>
    <property type="match status" value="1"/>
</dbReference>
<evidence type="ECO:0000256" key="8">
    <source>
        <dbReference type="ARBA" id="ARBA00022917"/>
    </source>
</evidence>
<dbReference type="FunFam" id="2.40.240.10:FF:000004">
    <property type="entry name" value="Glutamyl-tRNA synthetase, cytoplasmic"/>
    <property type="match status" value="1"/>
</dbReference>
<reference evidence="17" key="1">
    <citation type="submission" date="2020-04" db="EMBL/GenBank/DDBJ databases">
        <title>Analysis of mating type loci in Filobasidium floriforme.</title>
        <authorList>
            <person name="Nowrousian M."/>
        </authorList>
    </citation>
    <scope>NUCLEOTIDE SEQUENCE</scope>
    <source>
        <strain evidence="17">CBS 6242</strain>
    </source>
</reference>
<comment type="catalytic activity">
    <reaction evidence="11">
        <text>tRNA(Glu) + L-glutamate + ATP = L-glutamyl-tRNA(Glu) + AMP + diphosphate</text>
        <dbReference type="Rhea" id="RHEA:23540"/>
        <dbReference type="Rhea" id="RHEA-COMP:9663"/>
        <dbReference type="Rhea" id="RHEA-COMP:9680"/>
        <dbReference type="ChEBI" id="CHEBI:29985"/>
        <dbReference type="ChEBI" id="CHEBI:30616"/>
        <dbReference type="ChEBI" id="CHEBI:33019"/>
        <dbReference type="ChEBI" id="CHEBI:78442"/>
        <dbReference type="ChEBI" id="CHEBI:78520"/>
        <dbReference type="ChEBI" id="CHEBI:456215"/>
        <dbReference type="EC" id="6.1.1.17"/>
    </reaction>
</comment>
<feature type="region of interest" description="Disordered" evidence="13">
    <location>
        <begin position="695"/>
        <end position="749"/>
    </location>
</feature>
<evidence type="ECO:0000256" key="6">
    <source>
        <dbReference type="ARBA" id="ARBA00022741"/>
    </source>
</evidence>
<evidence type="ECO:0000256" key="11">
    <source>
        <dbReference type="ARBA" id="ARBA00048351"/>
    </source>
</evidence>
<accession>A0A8K0JPU3</accession>
<feature type="compositionally biased region" description="Basic and acidic residues" evidence="13">
    <location>
        <begin position="280"/>
        <end position="297"/>
    </location>
</feature>
<dbReference type="Pfam" id="PF00749">
    <property type="entry name" value="tRNA-synt_1c"/>
    <property type="match status" value="1"/>
</dbReference>
<evidence type="ECO:0000256" key="1">
    <source>
        <dbReference type="ARBA" id="ARBA00004496"/>
    </source>
</evidence>
<evidence type="ECO:0000259" key="15">
    <source>
        <dbReference type="Pfam" id="PF03950"/>
    </source>
</evidence>
<dbReference type="GO" id="GO:0006424">
    <property type="term" value="P:glutamyl-tRNA aminoacylation"/>
    <property type="evidence" value="ECO:0007669"/>
    <property type="project" value="InterPro"/>
</dbReference>
<dbReference type="HAMAP" id="MF_02076">
    <property type="entry name" value="Glu_tRNA_synth_type2"/>
    <property type="match status" value="1"/>
</dbReference>
<dbReference type="InterPro" id="IPR020058">
    <property type="entry name" value="Glu/Gln-tRNA-synth_Ib_cat-dom"/>
</dbReference>
<dbReference type="EMBL" id="JABELV010000024">
    <property type="protein sequence ID" value="KAG7562897.1"/>
    <property type="molecule type" value="Genomic_DNA"/>
</dbReference>
<evidence type="ECO:0000256" key="2">
    <source>
        <dbReference type="ARBA" id="ARBA00008927"/>
    </source>
</evidence>
<comment type="caution">
    <text evidence="17">The sequence shown here is derived from an EMBL/GenBank/DDBJ whole genome shotgun (WGS) entry which is preliminary data.</text>
</comment>
<dbReference type="Proteomes" id="UP000812966">
    <property type="component" value="Unassembled WGS sequence"/>
</dbReference>
<evidence type="ECO:0000313" key="17">
    <source>
        <dbReference type="EMBL" id="KAG7562897.1"/>
    </source>
</evidence>
<keyword evidence="6 12" id="KW-0547">Nucleotide-binding</keyword>
<evidence type="ECO:0000256" key="4">
    <source>
        <dbReference type="ARBA" id="ARBA00022490"/>
    </source>
</evidence>
<evidence type="ECO:0000256" key="10">
    <source>
        <dbReference type="ARBA" id="ARBA00030865"/>
    </source>
</evidence>
<dbReference type="Gene3D" id="1.20.1050.10">
    <property type="match status" value="1"/>
</dbReference>
<evidence type="ECO:0000259" key="14">
    <source>
        <dbReference type="Pfam" id="PF00749"/>
    </source>
</evidence>
<dbReference type="EC" id="6.1.1.17" evidence="3"/>
<feature type="compositionally biased region" description="Basic and acidic residues" evidence="13">
    <location>
        <begin position="734"/>
        <end position="743"/>
    </location>
</feature>
<dbReference type="Gene3D" id="3.40.50.620">
    <property type="entry name" value="HUPs"/>
    <property type="match status" value="1"/>
</dbReference>
<evidence type="ECO:0000256" key="7">
    <source>
        <dbReference type="ARBA" id="ARBA00022840"/>
    </source>
</evidence>
<dbReference type="NCBIfam" id="TIGR00463">
    <property type="entry name" value="gltX_arch"/>
    <property type="match status" value="1"/>
</dbReference>
<keyword evidence="7 12" id="KW-0067">ATP-binding</keyword>
<keyword evidence="4" id="KW-0963">Cytoplasm</keyword>
<dbReference type="InterPro" id="IPR050132">
    <property type="entry name" value="Gln/Glu-tRNA_Ligase"/>
</dbReference>
<dbReference type="InterPro" id="IPR011035">
    <property type="entry name" value="Ribosomal_bL25/Gln-tRNA_synth"/>
</dbReference>
<evidence type="ECO:0000256" key="13">
    <source>
        <dbReference type="SAM" id="MobiDB-lite"/>
    </source>
</evidence>
<evidence type="ECO:0000256" key="9">
    <source>
        <dbReference type="ARBA" id="ARBA00023146"/>
    </source>
</evidence>
<dbReference type="InterPro" id="IPR020059">
    <property type="entry name" value="Glu/Gln-tRNA-synth_Ib_codon-bd"/>
</dbReference>
<keyword evidence="18" id="KW-1185">Reference proteome</keyword>
<dbReference type="GO" id="GO:0017102">
    <property type="term" value="C:methionyl glutamyl tRNA synthetase complex"/>
    <property type="evidence" value="ECO:0007669"/>
    <property type="project" value="TreeGrafter"/>
</dbReference>
<dbReference type="InterPro" id="IPR001412">
    <property type="entry name" value="aa-tRNA-synth_I_CS"/>
</dbReference>
<dbReference type="AlphaFoldDB" id="A0A8K0JPU3"/>
<evidence type="ECO:0000256" key="3">
    <source>
        <dbReference type="ARBA" id="ARBA00012835"/>
    </source>
</evidence>
<dbReference type="PANTHER" id="PTHR43097">
    <property type="entry name" value="GLUTAMINE-TRNA LIGASE"/>
    <property type="match status" value="1"/>
</dbReference>
<dbReference type="InterPro" id="IPR049437">
    <property type="entry name" value="tRNA-synt_1c_C2"/>
</dbReference>
<comment type="subcellular location">
    <subcellularLocation>
        <location evidence="1">Cytoplasm</location>
    </subcellularLocation>
</comment>
<protein>
    <recommendedName>
        <fullName evidence="3">glutamate--tRNA ligase</fullName>
        <ecNumber evidence="3">6.1.1.17</ecNumber>
    </recommendedName>
    <alternativeName>
        <fullName evidence="10">Glutamyl-tRNA synthetase</fullName>
    </alternativeName>
</protein>
<evidence type="ECO:0000256" key="12">
    <source>
        <dbReference type="RuleBase" id="RU363037"/>
    </source>
</evidence>
<feature type="domain" description="Glutamyl/glutaminyl-tRNA synthetase class Ib catalytic" evidence="14">
    <location>
        <begin position="179"/>
        <end position="483"/>
    </location>
</feature>
<dbReference type="PANTHER" id="PTHR43097:SF5">
    <property type="entry name" value="GLUTAMATE--TRNA LIGASE"/>
    <property type="match status" value="1"/>
</dbReference>
<feature type="compositionally biased region" description="Basic and acidic residues" evidence="13">
    <location>
        <begin position="695"/>
        <end position="725"/>
    </location>
</feature>
<evidence type="ECO:0000256" key="5">
    <source>
        <dbReference type="ARBA" id="ARBA00022598"/>
    </source>
</evidence>
<dbReference type="PROSITE" id="PS00178">
    <property type="entry name" value="AA_TRNA_LIGASE_I"/>
    <property type="match status" value="1"/>
</dbReference>
<dbReference type="Gene3D" id="2.40.240.10">
    <property type="entry name" value="Ribosomal Protein L25, Chain P"/>
    <property type="match status" value="1"/>
</dbReference>
<dbReference type="InterPro" id="IPR000924">
    <property type="entry name" value="Glu/Gln-tRNA-synth"/>
</dbReference>
<comment type="similarity">
    <text evidence="2">Belongs to the class-I aminoacyl-tRNA synthetase family. Glutamate--tRNA ligase type 2 subfamily.</text>
</comment>
<feature type="domain" description="Glutamyl/glutaminyl-tRNA synthetase class Ib anti-codon binding" evidence="15">
    <location>
        <begin position="486"/>
        <end position="578"/>
    </location>
</feature>
<dbReference type="InterPro" id="IPR020056">
    <property type="entry name" value="Rbsml_bL25/Gln-tRNA_synth_N"/>
</dbReference>
<sequence length="802" mass="90438">MSLQVDVAQNPFPWSVALLASHQNIQIDWLAGKLQYDGKTTVEDIEGALAGKLKGKETALPSLPTPLTPTTPFQEVPAIFNALDDHLALRTFLAGRQPGFNDFKIWASIKASLKALGVLKQNKHVHLTRWYNYIDALPATQEIVTGLFNSKSQTAKNAKAETKKAGTVEAELPNAVEGKVTVRFAPEPSGYLHIGHIKACILNRFFADKYKGKFILRFDDTNPEKEEDEFESSFEGDLQMLGVGWDKVVHTSDHFDKIQDFARRLIQQGDAFMDDTDQQTMRDQRKAMVPSKRRDESIEDNMKRFEEMLNGTEEGQKWFMRAKIDHLSPNGSLRDPAVYRCVNKPHHITGDKFKAYPMYDMACPIVDSLDGVTHALRANEYADRKPQYEWFLKKLGLAHIEIFDFSRIDFVYTVLSKRKLKYLVEQGRVATWEDPRFPTLRGMRARGLTVEALKGFIASQGASSSNLLMEWDQLWAWNKKVLDPIAPRFWAVAEEDLVKVHVNGGPAEPETKTLPAHKKNPEIGDKKTVFSSDLLMEQYDAALFGDNEEITAMDWGNAYVRKIAKADGGKVDSLELELHLEGDVKKTSKKVHWLPQPASDLVPVTLIDYDYLINKKKIEGDDDFTAVLNPVTEYRVKALADANVVGLKKFDIIQFERKGFYIYQGTKDSEGRMEFGFIPDGRASTVALKGKPFEEDTTKAVGKPGEKGWGKDMKATKDVKNKPKETPVSTAATSEEKPSEKAASETAEGKVYLSDATRGFEIVSKDKMYKVDRIYYNDSGNEEVVTPNENVNMYKVKSVYDP</sequence>
<dbReference type="Pfam" id="PF03950">
    <property type="entry name" value="tRNA-synt_1c_C"/>
    <property type="match status" value="1"/>
</dbReference>
<dbReference type="PRINTS" id="PR00987">
    <property type="entry name" value="TRNASYNTHGLU"/>
</dbReference>
<keyword evidence="8 12" id="KW-0648">Protein biosynthesis</keyword>